<dbReference type="EMBL" id="FOUE01000004">
    <property type="protein sequence ID" value="SFM53630.1"/>
    <property type="molecule type" value="Genomic_DNA"/>
</dbReference>
<evidence type="ECO:0000313" key="2">
    <source>
        <dbReference type="Proteomes" id="UP000198519"/>
    </source>
</evidence>
<protein>
    <submittedName>
        <fullName evidence="1">Uncharacterized protein</fullName>
    </submittedName>
</protein>
<dbReference type="RefSeq" id="WP_092023735.1">
    <property type="nucleotide sequence ID" value="NZ_FOUE01000004.1"/>
</dbReference>
<evidence type="ECO:0000313" key="1">
    <source>
        <dbReference type="EMBL" id="SFM53630.1"/>
    </source>
</evidence>
<dbReference type="AlphaFoldDB" id="A0A1I4RNR4"/>
<keyword evidence="2" id="KW-1185">Reference proteome</keyword>
<proteinExistence type="predicted"/>
<reference evidence="2" key="1">
    <citation type="submission" date="2016-10" db="EMBL/GenBank/DDBJ databases">
        <authorList>
            <person name="Varghese N."/>
            <person name="Submissions S."/>
        </authorList>
    </citation>
    <scope>NUCLEOTIDE SEQUENCE [LARGE SCALE GENOMIC DNA]</scope>
    <source>
        <strain evidence="2">CGMCC 1.7061</strain>
    </source>
</reference>
<dbReference type="OrthoDB" id="6370714at2"/>
<dbReference type="Proteomes" id="UP000198519">
    <property type="component" value="Unassembled WGS sequence"/>
</dbReference>
<name>A0A1I4RNR4_9GAMM</name>
<organism evidence="1 2">
    <name type="scientific">Marinobacter zhejiangensis</name>
    <dbReference type="NCBI Taxonomy" id="488535"/>
    <lineage>
        <taxon>Bacteria</taxon>
        <taxon>Pseudomonadati</taxon>
        <taxon>Pseudomonadota</taxon>
        <taxon>Gammaproteobacteria</taxon>
        <taxon>Pseudomonadales</taxon>
        <taxon>Marinobacteraceae</taxon>
        <taxon>Marinobacter</taxon>
    </lineage>
</organism>
<dbReference type="STRING" id="488535.SAMN04487963_2855"/>
<accession>A0A1I4RNR4</accession>
<sequence>MSSMTLYSAAIQANEGFDSPVPVEGLPGWTVFKQQQTEIYVITHNLNLSNPGLEMQVVATSMSPQVRVVVQHVDPNSFTVSSWHDNSIPAQTDFMFIATHKNAPTPPTKLTSSSSS</sequence>
<gene>
    <name evidence="1" type="ORF">SAMN04487963_2855</name>
</gene>